<dbReference type="RefSeq" id="WP_260468653.1">
    <property type="nucleotide sequence ID" value="NZ_CP076614.1"/>
</dbReference>
<feature type="transmembrane region" description="Helical" evidence="1">
    <location>
        <begin position="12"/>
        <end position="38"/>
    </location>
</feature>
<evidence type="ECO:0000256" key="1">
    <source>
        <dbReference type="SAM" id="Phobius"/>
    </source>
</evidence>
<sequence length="43" mass="4846">MIKIYDTMLAGSLVSVFSLFRAGNLIFGLLVLLPAYLYHLSRK</sequence>
<dbReference type="EMBL" id="RJML01000001">
    <property type="protein sequence ID" value="RSI12326.1"/>
    <property type="molecule type" value="Genomic_DNA"/>
</dbReference>
<gene>
    <name evidence="2" type="ORF">D8887_01450</name>
</gene>
<protein>
    <submittedName>
        <fullName evidence="2">Uncharacterized protein</fullName>
    </submittedName>
</protein>
<proteinExistence type="predicted"/>
<keyword evidence="1" id="KW-1133">Transmembrane helix</keyword>
<name>A0A427ZDX2_STRSA</name>
<organism evidence="2 3">
    <name type="scientific">Streptococcus sanguinis</name>
    <dbReference type="NCBI Taxonomy" id="1305"/>
    <lineage>
        <taxon>Bacteria</taxon>
        <taxon>Bacillati</taxon>
        <taxon>Bacillota</taxon>
        <taxon>Bacilli</taxon>
        <taxon>Lactobacillales</taxon>
        <taxon>Streptococcaceae</taxon>
        <taxon>Streptococcus</taxon>
    </lineage>
</organism>
<accession>A0A427ZDX2</accession>
<dbReference type="AlphaFoldDB" id="A0A427ZDX2"/>
<evidence type="ECO:0000313" key="2">
    <source>
        <dbReference type="EMBL" id="RSI12326.1"/>
    </source>
</evidence>
<keyword evidence="1" id="KW-0472">Membrane</keyword>
<keyword evidence="1" id="KW-0812">Transmembrane</keyword>
<evidence type="ECO:0000313" key="3">
    <source>
        <dbReference type="Proteomes" id="UP000269317"/>
    </source>
</evidence>
<reference evidence="2 3" key="1">
    <citation type="submission" date="2018-11" db="EMBL/GenBank/DDBJ databases">
        <title>Species Designations Belie Phenotypic and Genotypic Heterogeneity in Oral Streptococci.</title>
        <authorList>
            <person name="Velsko I."/>
        </authorList>
    </citation>
    <scope>NUCLEOTIDE SEQUENCE [LARGE SCALE GENOMIC DNA]</scope>
    <source>
        <strain evidence="2 3">KLC03</strain>
    </source>
</reference>
<dbReference type="Proteomes" id="UP000269317">
    <property type="component" value="Unassembled WGS sequence"/>
</dbReference>
<comment type="caution">
    <text evidence="2">The sequence shown here is derived from an EMBL/GenBank/DDBJ whole genome shotgun (WGS) entry which is preliminary data.</text>
</comment>